<protein>
    <submittedName>
        <fullName evidence="1">Uncharacterized protein</fullName>
    </submittedName>
</protein>
<dbReference type="Proteomes" id="UP000663828">
    <property type="component" value="Unassembled WGS sequence"/>
</dbReference>
<organism evidence="1 2">
    <name type="scientific">Adineta ricciae</name>
    <name type="common">Rotifer</name>
    <dbReference type="NCBI Taxonomy" id="249248"/>
    <lineage>
        <taxon>Eukaryota</taxon>
        <taxon>Metazoa</taxon>
        <taxon>Spiralia</taxon>
        <taxon>Gnathifera</taxon>
        <taxon>Rotifera</taxon>
        <taxon>Eurotatoria</taxon>
        <taxon>Bdelloidea</taxon>
        <taxon>Adinetida</taxon>
        <taxon>Adinetidae</taxon>
        <taxon>Adineta</taxon>
    </lineage>
</organism>
<dbReference type="EMBL" id="CAJNOR010016316">
    <property type="protein sequence ID" value="CAF1684761.1"/>
    <property type="molecule type" value="Genomic_DNA"/>
</dbReference>
<name>A0A816HCD7_ADIRI</name>
<accession>A0A816HCD7</accession>
<evidence type="ECO:0000313" key="2">
    <source>
        <dbReference type="Proteomes" id="UP000663828"/>
    </source>
</evidence>
<sequence length="73" mass="8717">MESKPMSDELIDRDDDYALYHYKHSTDETARDDEFISKIAWVIPVSFSRVHLYKALGFDATKFHPLMKRFVYK</sequence>
<comment type="caution">
    <text evidence="1">The sequence shown here is derived from an EMBL/GenBank/DDBJ whole genome shotgun (WGS) entry which is preliminary data.</text>
</comment>
<proteinExistence type="predicted"/>
<dbReference type="AlphaFoldDB" id="A0A816HCD7"/>
<reference evidence="1" key="1">
    <citation type="submission" date="2021-02" db="EMBL/GenBank/DDBJ databases">
        <authorList>
            <person name="Nowell W R."/>
        </authorList>
    </citation>
    <scope>NUCLEOTIDE SEQUENCE</scope>
</reference>
<keyword evidence="2" id="KW-1185">Reference proteome</keyword>
<evidence type="ECO:0000313" key="1">
    <source>
        <dbReference type="EMBL" id="CAF1684761.1"/>
    </source>
</evidence>
<gene>
    <name evidence="1" type="ORF">XAT740_LOCUS61578</name>
</gene>